<keyword evidence="1" id="KW-0479">Metal-binding</keyword>
<dbReference type="GO" id="GO:0003950">
    <property type="term" value="F:NAD+ poly-ADP-ribosyltransferase activity"/>
    <property type="evidence" value="ECO:0007669"/>
    <property type="project" value="InterPro"/>
</dbReference>
<dbReference type="InterPro" id="IPR012317">
    <property type="entry name" value="Poly(ADP-ribose)pol_cat_dom"/>
</dbReference>
<evidence type="ECO:0000313" key="6">
    <source>
        <dbReference type="EnsemblProtists" id="EOD33682"/>
    </source>
</evidence>
<dbReference type="Proteomes" id="UP000013827">
    <property type="component" value="Unassembled WGS sequence"/>
</dbReference>
<dbReference type="Gene3D" id="2.30.30.140">
    <property type="match status" value="1"/>
</dbReference>
<dbReference type="GO" id="GO:0008270">
    <property type="term" value="F:zinc ion binding"/>
    <property type="evidence" value="ECO:0007669"/>
    <property type="project" value="UniProtKB-KW"/>
</dbReference>
<dbReference type="KEGG" id="ehx:EMIHUDRAFT_229417"/>
<feature type="region of interest" description="Disordered" evidence="4">
    <location>
        <begin position="421"/>
        <end position="454"/>
    </location>
</feature>
<dbReference type="InterPro" id="IPR011124">
    <property type="entry name" value="Znf_CW"/>
</dbReference>
<sequence>MRRSSRSKPDNENENADSNHPAKRARCEKKSVDKPLPAAWLPAVGEPLLARFEASKRGGAVGTKWYPGTATRVHPDNTVDVEYDDGDIEERVLPKFFKPRGAEAGPLEAVRIRLRGAATSTDSAAQDEETAAKEAAAKEAAAVDEEPTVFVQCDKCDKWRRLRTAVLPSSLPGKWECALSDDPMRNRCSCGGGEDAPLSQMTAEQQARLASDGFVLLPEPAVWEGLELLTATDGSGLGKGRDAQGGRAGDLAPSSWSRPPKRRVNEALLLHGTQPGALLSMLANGLNERFSGTNAGTAFGNGVYLAEDLGKSDQYVELDERLSVRTQQSGERAVSMDTRKPIFPNGNTRELSVVDGVSPPLGGALLRYREFVTFHGEYVYPEFLIAYQRCSGGAPLQRQPLAPPPAPRVVAATVTATAAAPSYQLPASTPAPPRPKPKPKRAKKAKPPKDYSAPTRATAAALMRHGGGTWLADAHKHKAAAQSCGARWDSLNGMLYAPASANLSSFRQWLPKGAIPQLSAPCSLERLRRKGGGTLLDVPFDEKDDAKAAGARWDGDEKKWYVVEHASSFAAFERWLPLVE</sequence>
<evidence type="ECO:0000256" key="3">
    <source>
        <dbReference type="ARBA" id="ARBA00022833"/>
    </source>
</evidence>
<evidence type="ECO:0000256" key="2">
    <source>
        <dbReference type="ARBA" id="ARBA00022771"/>
    </source>
</evidence>
<dbReference type="HOGENOM" id="CLU_470480_0_0_1"/>
<feature type="region of interest" description="Disordered" evidence="4">
    <location>
        <begin position="1"/>
        <end position="37"/>
    </location>
</feature>
<dbReference type="STRING" id="2903.R1DFD2"/>
<name>A0A0D3KD47_EMIH1</name>
<dbReference type="AlphaFoldDB" id="A0A0D3KD47"/>
<feature type="compositionally biased region" description="Basic residues" evidence="4">
    <location>
        <begin position="435"/>
        <end position="446"/>
    </location>
</feature>
<dbReference type="Pfam" id="PF00644">
    <property type="entry name" value="PARP"/>
    <property type="match status" value="1"/>
</dbReference>
<dbReference type="Gene3D" id="3.90.228.10">
    <property type="match status" value="1"/>
</dbReference>
<reference evidence="6" key="2">
    <citation type="submission" date="2024-10" db="UniProtKB">
        <authorList>
            <consortium name="EnsemblProtists"/>
        </authorList>
    </citation>
    <scope>IDENTIFICATION</scope>
</reference>
<dbReference type="CDD" id="cd04508">
    <property type="entry name" value="Tudor_SF"/>
    <property type="match status" value="1"/>
</dbReference>
<keyword evidence="2" id="KW-0863">Zinc-finger</keyword>
<dbReference type="Pfam" id="PF07496">
    <property type="entry name" value="zf-CW"/>
    <property type="match status" value="1"/>
</dbReference>
<dbReference type="Pfam" id="PF18974">
    <property type="entry name" value="DUF5710"/>
    <property type="match status" value="2"/>
</dbReference>
<accession>A0A0D3KD47</accession>
<protein>
    <recommendedName>
        <fullName evidence="5">CW-type domain-containing protein</fullName>
    </recommendedName>
</protein>
<keyword evidence="3" id="KW-0862">Zinc</keyword>
<feature type="domain" description="CW-type" evidence="5">
    <location>
        <begin position="144"/>
        <end position="196"/>
    </location>
</feature>
<dbReference type="RefSeq" id="XP_005786111.1">
    <property type="nucleotide sequence ID" value="XM_005786054.1"/>
</dbReference>
<evidence type="ECO:0000256" key="4">
    <source>
        <dbReference type="SAM" id="MobiDB-lite"/>
    </source>
</evidence>
<evidence type="ECO:0000259" key="5">
    <source>
        <dbReference type="PROSITE" id="PS51050"/>
    </source>
</evidence>
<feature type="region of interest" description="Disordered" evidence="4">
    <location>
        <begin position="234"/>
        <end position="258"/>
    </location>
</feature>
<dbReference type="Gene3D" id="6.20.320.10">
    <property type="match status" value="1"/>
</dbReference>
<dbReference type="PROSITE" id="PS51050">
    <property type="entry name" value="ZF_CW"/>
    <property type="match status" value="1"/>
</dbReference>
<evidence type="ECO:0000256" key="1">
    <source>
        <dbReference type="ARBA" id="ARBA00022723"/>
    </source>
</evidence>
<dbReference type="Gene3D" id="3.30.40.100">
    <property type="match status" value="1"/>
</dbReference>
<keyword evidence="7" id="KW-1185">Reference proteome</keyword>
<dbReference type="SUPFAM" id="SSF56399">
    <property type="entry name" value="ADP-ribosylation"/>
    <property type="match status" value="1"/>
</dbReference>
<evidence type="ECO:0000313" key="7">
    <source>
        <dbReference type="Proteomes" id="UP000013827"/>
    </source>
</evidence>
<dbReference type="InterPro" id="IPR043764">
    <property type="entry name" value="DUF5710"/>
</dbReference>
<reference evidence="7" key="1">
    <citation type="journal article" date="2013" name="Nature">
        <title>Pan genome of the phytoplankton Emiliania underpins its global distribution.</title>
        <authorList>
            <person name="Read B.A."/>
            <person name="Kegel J."/>
            <person name="Klute M.J."/>
            <person name="Kuo A."/>
            <person name="Lefebvre S.C."/>
            <person name="Maumus F."/>
            <person name="Mayer C."/>
            <person name="Miller J."/>
            <person name="Monier A."/>
            <person name="Salamov A."/>
            <person name="Young J."/>
            <person name="Aguilar M."/>
            <person name="Claverie J.M."/>
            <person name="Frickenhaus S."/>
            <person name="Gonzalez K."/>
            <person name="Herman E.K."/>
            <person name="Lin Y.C."/>
            <person name="Napier J."/>
            <person name="Ogata H."/>
            <person name="Sarno A.F."/>
            <person name="Shmutz J."/>
            <person name="Schroeder D."/>
            <person name="de Vargas C."/>
            <person name="Verret F."/>
            <person name="von Dassow P."/>
            <person name="Valentin K."/>
            <person name="Van de Peer Y."/>
            <person name="Wheeler G."/>
            <person name="Dacks J.B."/>
            <person name="Delwiche C.F."/>
            <person name="Dyhrman S.T."/>
            <person name="Glockner G."/>
            <person name="John U."/>
            <person name="Richards T."/>
            <person name="Worden A.Z."/>
            <person name="Zhang X."/>
            <person name="Grigoriev I.V."/>
            <person name="Allen A.E."/>
            <person name="Bidle K."/>
            <person name="Borodovsky M."/>
            <person name="Bowler C."/>
            <person name="Brownlee C."/>
            <person name="Cock J.M."/>
            <person name="Elias M."/>
            <person name="Gladyshev V.N."/>
            <person name="Groth M."/>
            <person name="Guda C."/>
            <person name="Hadaegh A."/>
            <person name="Iglesias-Rodriguez M.D."/>
            <person name="Jenkins J."/>
            <person name="Jones B.M."/>
            <person name="Lawson T."/>
            <person name="Leese F."/>
            <person name="Lindquist E."/>
            <person name="Lobanov A."/>
            <person name="Lomsadze A."/>
            <person name="Malik S.B."/>
            <person name="Marsh M.E."/>
            <person name="Mackinder L."/>
            <person name="Mock T."/>
            <person name="Mueller-Roeber B."/>
            <person name="Pagarete A."/>
            <person name="Parker M."/>
            <person name="Probert I."/>
            <person name="Quesneville H."/>
            <person name="Raines C."/>
            <person name="Rensing S.A."/>
            <person name="Riano-Pachon D.M."/>
            <person name="Richier S."/>
            <person name="Rokitta S."/>
            <person name="Shiraiwa Y."/>
            <person name="Soanes D.M."/>
            <person name="van der Giezen M."/>
            <person name="Wahlund T.M."/>
            <person name="Williams B."/>
            <person name="Wilson W."/>
            <person name="Wolfe G."/>
            <person name="Wurch L.L."/>
        </authorList>
    </citation>
    <scope>NUCLEOTIDE SEQUENCE</scope>
</reference>
<organism evidence="6 7">
    <name type="scientific">Emiliania huxleyi (strain CCMP1516)</name>
    <dbReference type="NCBI Taxonomy" id="280463"/>
    <lineage>
        <taxon>Eukaryota</taxon>
        <taxon>Haptista</taxon>
        <taxon>Haptophyta</taxon>
        <taxon>Prymnesiophyceae</taxon>
        <taxon>Isochrysidales</taxon>
        <taxon>Noelaerhabdaceae</taxon>
        <taxon>Emiliania</taxon>
    </lineage>
</organism>
<dbReference type="GeneID" id="17278953"/>
<dbReference type="EnsemblProtists" id="EOD33682">
    <property type="protein sequence ID" value="EOD33682"/>
    <property type="gene ID" value="EMIHUDRAFT_229417"/>
</dbReference>
<proteinExistence type="predicted"/>
<dbReference type="PaxDb" id="2903-EOD33682"/>